<feature type="region of interest" description="Disordered" evidence="1">
    <location>
        <begin position="260"/>
        <end position="281"/>
    </location>
</feature>
<evidence type="ECO:0000313" key="3">
    <source>
        <dbReference type="Proteomes" id="UP000749646"/>
    </source>
</evidence>
<feature type="compositionally biased region" description="Gly residues" evidence="1">
    <location>
        <begin position="10"/>
        <end position="21"/>
    </location>
</feature>
<evidence type="ECO:0000313" key="2">
    <source>
        <dbReference type="EMBL" id="KAF9924038.1"/>
    </source>
</evidence>
<sequence length="300" mass="32799">GRNRVVRNDVGGGGGGGGADGSDGSAIVDNTSEMIRAWAKLEDEKTNKARKAKKNSYDDDAPSETTDDGKEMTSLGAGELMGSSGTTENKVLGFQWTVCADDEVGVHDYDYDHDHDHDDHDHDSAHDCVRAHVHIHVHVHVRNSTVAIEETLASAGGDDKESVDAMETAEEKGYCYCCCCCCGTFVAWMGDYLVVTDSRIPKTEAKARTTTLWRRWVRSWDSHCQSDPEHGCWMPEAPIAWVLLETDACGSGRAGTKTFRGEGGHDLNVGDEDDENHSENVPDNRCHCDAQSHDQHGCWS</sequence>
<evidence type="ECO:0000256" key="1">
    <source>
        <dbReference type="SAM" id="MobiDB-lite"/>
    </source>
</evidence>
<gene>
    <name evidence="2" type="ORF">BGZ65_008559</name>
</gene>
<organism evidence="2 3">
    <name type="scientific">Modicella reniformis</name>
    <dbReference type="NCBI Taxonomy" id="1440133"/>
    <lineage>
        <taxon>Eukaryota</taxon>
        <taxon>Fungi</taxon>
        <taxon>Fungi incertae sedis</taxon>
        <taxon>Mucoromycota</taxon>
        <taxon>Mortierellomycotina</taxon>
        <taxon>Mortierellomycetes</taxon>
        <taxon>Mortierellales</taxon>
        <taxon>Mortierellaceae</taxon>
        <taxon>Modicella</taxon>
    </lineage>
</organism>
<proteinExistence type="predicted"/>
<protein>
    <submittedName>
        <fullName evidence="2">Uncharacterized protein</fullName>
    </submittedName>
</protein>
<dbReference type="Proteomes" id="UP000749646">
    <property type="component" value="Unassembled WGS sequence"/>
</dbReference>
<dbReference type="AlphaFoldDB" id="A0A9P6IIW4"/>
<dbReference type="EMBL" id="JAAAHW010010636">
    <property type="protein sequence ID" value="KAF9924038.1"/>
    <property type="molecule type" value="Genomic_DNA"/>
</dbReference>
<accession>A0A9P6IIW4</accession>
<name>A0A9P6IIW4_9FUNG</name>
<keyword evidence="3" id="KW-1185">Reference proteome</keyword>
<feature type="non-terminal residue" evidence="2">
    <location>
        <position position="1"/>
    </location>
</feature>
<comment type="caution">
    <text evidence="2">The sequence shown here is derived from an EMBL/GenBank/DDBJ whole genome shotgun (WGS) entry which is preliminary data.</text>
</comment>
<feature type="region of interest" description="Disordered" evidence="1">
    <location>
        <begin position="41"/>
        <end position="74"/>
    </location>
</feature>
<reference evidence="2" key="1">
    <citation type="journal article" date="2020" name="Fungal Divers.">
        <title>Resolving the Mortierellaceae phylogeny through synthesis of multi-gene phylogenetics and phylogenomics.</title>
        <authorList>
            <person name="Vandepol N."/>
            <person name="Liber J."/>
            <person name="Desiro A."/>
            <person name="Na H."/>
            <person name="Kennedy M."/>
            <person name="Barry K."/>
            <person name="Grigoriev I.V."/>
            <person name="Miller A.N."/>
            <person name="O'Donnell K."/>
            <person name="Stajich J.E."/>
            <person name="Bonito G."/>
        </authorList>
    </citation>
    <scope>NUCLEOTIDE SEQUENCE</scope>
    <source>
        <strain evidence="2">MES-2147</strain>
    </source>
</reference>
<feature type="region of interest" description="Disordered" evidence="1">
    <location>
        <begin position="1"/>
        <end position="28"/>
    </location>
</feature>